<dbReference type="InterPro" id="IPR036942">
    <property type="entry name" value="Beta-barrel_TonB_sf"/>
</dbReference>
<evidence type="ECO:0000259" key="7">
    <source>
        <dbReference type="Pfam" id="PF00593"/>
    </source>
</evidence>
<dbReference type="Proteomes" id="UP001595615">
    <property type="component" value="Unassembled WGS sequence"/>
</dbReference>
<feature type="chain" id="PRO_5046280098" evidence="6">
    <location>
        <begin position="24"/>
        <end position="916"/>
    </location>
</feature>
<evidence type="ECO:0000256" key="3">
    <source>
        <dbReference type="ARBA" id="ARBA00023237"/>
    </source>
</evidence>
<dbReference type="RefSeq" id="WP_380860593.1">
    <property type="nucleotide sequence ID" value="NZ_JBHRXV010000008.1"/>
</dbReference>
<accession>A0ABV7XCA2</accession>
<keyword evidence="2 4" id="KW-0472">Membrane</keyword>
<evidence type="ECO:0000256" key="5">
    <source>
        <dbReference type="SAM" id="MobiDB-lite"/>
    </source>
</evidence>
<dbReference type="InterPro" id="IPR037066">
    <property type="entry name" value="Plug_dom_sf"/>
</dbReference>
<comment type="caution">
    <text evidence="9">The sequence shown here is derived from an EMBL/GenBank/DDBJ whole genome shotgun (WGS) entry which is preliminary data.</text>
</comment>
<dbReference type="Pfam" id="PF00593">
    <property type="entry name" value="TonB_dep_Rec_b-barrel"/>
    <property type="match status" value="1"/>
</dbReference>
<evidence type="ECO:0000256" key="2">
    <source>
        <dbReference type="ARBA" id="ARBA00023136"/>
    </source>
</evidence>
<dbReference type="SUPFAM" id="SSF56935">
    <property type="entry name" value="Porins"/>
    <property type="match status" value="1"/>
</dbReference>
<comment type="subcellular location">
    <subcellularLocation>
        <location evidence="1 4">Cell outer membrane</location>
    </subcellularLocation>
</comment>
<keyword evidence="10" id="KW-1185">Reference proteome</keyword>
<gene>
    <name evidence="9" type="ORF">ACFOMD_09825</name>
</gene>
<evidence type="ECO:0000256" key="4">
    <source>
        <dbReference type="RuleBase" id="RU003357"/>
    </source>
</evidence>
<keyword evidence="9" id="KW-0675">Receptor</keyword>
<feature type="compositionally biased region" description="Low complexity" evidence="5">
    <location>
        <begin position="27"/>
        <end position="66"/>
    </location>
</feature>
<feature type="signal peptide" evidence="6">
    <location>
        <begin position="1"/>
        <end position="23"/>
    </location>
</feature>
<dbReference type="Gene3D" id="2.170.130.10">
    <property type="entry name" value="TonB-dependent receptor, plug domain"/>
    <property type="match status" value="1"/>
</dbReference>
<dbReference type="PANTHER" id="PTHR40980">
    <property type="entry name" value="PLUG DOMAIN-CONTAINING PROTEIN"/>
    <property type="match status" value="1"/>
</dbReference>
<feature type="domain" description="TonB-dependent receptor-like beta-barrel" evidence="7">
    <location>
        <begin position="430"/>
        <end position="820"/>
    </location>
</feature>
<feature type="region of interest" description="Disordered" evidence="5">
    <location>
        <begin position="27"/>
        <end position="68"/>
    </location>
</feature>
<keyword evidence="4" id="KW-0798">TonB box</keyword>
<keyword evidence="3" id="KW-0998">Cell outer membrane</keyword>
<comment type="similarity">
    <text evidence="4">Belongs to the TonB-dependent receptor family.</text>
</comment>
<name>A0ABV7XCA2_9SPHN</name>
<reference evidence="10" key="1">
    <citation type="journal article" date="2019" name="Int. J. Syst. Evol. Microbiol.">
        <title>The Global Catalogue of Microorganisms (GCM) 10K type strain sequencing project: providing services to taxonomists for standard genome sequencing and annotation.</title>
        <authorList>
            <consortium name="The Broad Institute Genomics Platform"/>
            <consortium name="The Broad Institute Genome Sequencing Center for Infectious Disease"/>
            <person name="Wu L."/>
            <person name="Ma J."/>
        </authorList>
    </citation>
    <scope>NUCLEOTIDE SEQUENCE [LARGE SCALE GENOMIC DNA]</scope>
    <source>
        <strain evidence="10">KCTC 42644</strain>
    </source>
</reference>
<keyword evidence="6" id="KW-0732">Signal</keyword>
<evidence type="ECO:0000256" key="6">
    <source>
        <dbReference type="SAM" id="SignalP"/>
    </source>
</evidence>
<proteinExistence type="inferred from homology"/>
<dbReference type="InterPro" id="IPR000531">
    <property type="entry name" value="Beta-barrel_TonB"/>
</dbReference>
<evidence type="ECO:0000256" key="1">
    <source>
        <dbReference type="ARBA" id="ARBA00004442"/>
    </source>
</evidence>
<protein>
    <submittedName>
        <fullName evidence="9">TonB-dependent receptor domain-containing protein</fullName>
    </submittedName>
</protein>
<dbReference type="Gene3D" id="2.40.170.20">
    <property type="entry name" value="TonB-dependent receptor, beta-barrel domain"/>
    <property type="match status" value="1"/>
</dbReference>
<sequence>MKKPLALGSALLVSTILASPVWAQGSAPAAPAQATPEAAPAPQADPNAAATEAAPAAPAPAAAEADAAQDDVDISTVGGSDGEEIVVRGRYIPNSIRATPAVISVLSPEDIARTGEGDIAGALQRVPGLSVVSGGFVYVRGLGDRYSLSLLNGSPLPSPEPLRRVVPLDIFPTSIVASALVQKSYSPNYPGEFGGGVINLTTVATPRDPFLGIGLSVGLDTETTGQLGYTYKGGDRDWLGYDDGTRKLTSAIREAGVNGTDVTDPAVIIGLSNAETTLLQRNDNLPANFSAELNGGTSFDKGDYTIGLVAGAGYNSSWQTRDSLQQSTTDPTGALEEEFRTVLTDNRVLVNGLLGLGLEVEEHKFRLTNVYIHDTVKQGRLASGYDARNFPVPAAGDPNPQIEQNTSFFERELYDLQGVAELKFENVNVDLRGTYAKTRRDSPYERYFGYVYNATIGDYQNRLTGSDTESATIAFSELDERIWAGGADLTYKFDSARPISLSVGGAYSDTDRTSSRYFFRYRGPSGGNVNDAVAQQRPDYLISDFNVQTYGLTLDNQSASQAASAYDAGLEVKAGYAMLEAELADGFRVSGGVRYEDASQFVTAGAFTRTLANDYWLPALTVTWNFAEDQQFRLHGSKTLARPQFRELAPQLYQDFSSDREFIGNPFLEDSQLYNAEARYENFLGRDERLTVAGFWKKIDNPIEAVAFFQPDGTLQTGFSNAPEATLYGAEFELQKFIPLDGWGGDFWSTRRVVLIANYTYSKSELKVGDESAVSPIVGATLTPTPIPANLLFRDGAALTGQSDHLVNLQVGLENTEKLSQAMLLFTYGSDRVTNRGPVSFGQRLPDLIEKPGVRLDFVLRQGVQLVGKEVELKFEARNLTGEKSREVQEFDGGQVIDINTYDLGRTFSLSASLKF</sequence>
<organism evidence="9 10">
    <name type="scientific">Sphingoaurantiacus capsulatus</name>
    <dbReference type="NCBI Taxonomy" id="1771310"/>
    <lineage>
        <taxon>Bacteria</taxon>
        <taxon>Pseudomonadati</taxon>
        <taxon>Pseudomonadota</taxon>
        <taxon>Alphaproteobacteria</taxon>
        <taxon>Sphingomonadales</taxon>
        <taxon>Sphingosinicellaceae</taxon>
        <taxon>Sphingoaurantiacus</taxon>
    </lineage>
</organism>
<dbReference type="PANTHER" id="PTHR40980:SF5">
    <property type="entry name" value="TONB-DEPENDENT RECEPTOR"/>
    <property type="match status" value="1"/>
</dbReference>
<dbReference type="Pfam" id="PF07715">
    <property type="entry name" value="Plug"/>
    <property type="match status" value="1"/>
</dbReference>
<dbReference type="InterPro" id="IPR012910">
    <property type="entry name" value="Plug_dom"/>
</dbReference>
<evidence type="ECO:0000313" key="9">
    <source>
        <dbReference type="EMBL" id="MFC3712869.1"/>
    </source>
</evidence>
<evidence type="ECO:0000313" key="10">
    <source>
        <dbReference type="Proteomes" id="UP001595615"/>
    </source>
</evidence>
<dbReference type="EMBL" id="JBHRXV010000008">
    <property type="protein sequence ID" value="MFC3712869.1"/>
    <property type="molecule type" value="Genomic_DNA"/>
</dbReference>
<feature type="domain" description="TonB-dependent receptor plug" evidence="8">
    <location>
        <begin position="96"/>
        <end position="197"/>
    </location>
</feature>
<evidence type="ECO:0000259" key="8">
    <source>
        <dbReference type="Pfam" id="PF07715"/>
    </source>
</evidence>